<dbReference type="Pfam" id="PF25145">
    <property type="entry name" value="NfeD1b_N"/>
    <property type="match status" value="1"/>
</dbReference>
<dbReference type="SUPFAM" id="SSF52096">
    <property type="entry name" value="ClpP/crotonase"/>
    <property type="match status" value="1"/>
</dbReference>
<evidence type="ECO:0000256" key="1">
    <source>
        <dbReference type="SAM" id="Phobius"/>
    </source>
</evidence>
<keyword evidence="1" id="KW-1133">Transmembrane helix</keyword>
<dbReference type="PANTHER" id="PTHR33507:SF3">
    <property type="entry name" value="INNER MEMBRANE PROTEIN YBBJ"/>
    <property type="match status" value="1"/>
</dbReference>
<reference evidence="4 5" key="1">
    <citation type="submission" date="2020-10" db="EMBL/GenBank/DDBJ databases">
        <title>Wide distribution of Phycisphaera-like planctomycetes from WD2101 soil group in peatlands and genome analysis of the first cultivated representative.</title>
        <authorList>
            <person name="Dedysh S.N."/>
            <person name="Beletsky A.V."/>
            <person name="Ivanova A."/>
            <person name="Kulichevskaya I.S."/>
            <person name="Suzina N.E."/>
            <person name="Philippov D.A."/>
            <person name="Rakitin A.L."/>
            <person name="Mardanov A.V."/>
            <person name="Ravin N.V."/>
        </authorList>
    </citation>
    <scope>NUCLEOTIDE SEQUENCE [LARGE SCALE GENOMIC DNA]</scope>
    <source>
        <strain evidence="4 5">M1803</strain>
    </source>
</reference>
<evidence type="ECO:0000259" key="2">
    <source>
        <dbReference type="Pfam" id="PF24961"/>
    </source>
</evidence>
<dbReference type="PANTHER" id="PTHR33507">
    <property type="entry name" value="INNER MEMBRANE PROTEIN YBBJ"/>
    <property type="match status" value="1"/>
</dbReference>
<sequence length="551" mass="58556">MFELAWFKTFATLIIRRSGRTYDMLYQRGVIVQQYRIHILALFALIASAVVLNARGESPSTRPGTAVALPDAPTPAAVIHINGTIDDFTASQLKVRFGRAKADGAKVVILSIETYGGLVTSGLDISRFLKNQQDVKVIAFVNSKAISAGAMIALACNEIVMTPSGTLGDCAPIQVGPNGEAVSMEPTERSKAESPVLSDFRESAQRNGYDPLLAVCMVSLPYSAYWIENTSGQRKFVDANDYKTLTANGDWKPVAGEANPVDGPETLLTLHTEQAVRYGVARGIATSADDLARQANLTIVARYENGFGPQLIAVLSSSITRTLLIVIFFNALLVALKTPGTGGAEAIALISLSVLVGVPLLTGYAEWGEILMIIAGIALIAFEIFVFPGHFVSLIVGGLLVLGGLMLTFVGDVWQIPGGWSMPKNWDALQTSIHVTVLGLVCSVVLASLLRSYLPSLPYFNKLILPLPDGVKSSTEEPAVASDAAETDRWPFVGTVGTAASDLKPGGSARFPYGDDSRVSSVVSIDGYVPAGSKLIVQEVRGNQVVVRAVG</sequence>
<dbReference type="InterPro" id="IPR056738">
    <property type="entry name" value="NfeD1b_N"/>
</dbReference>
<dbReference type="GO" id="GO:0005886">
    <property type="term" value="C:plasma membrane"/>
    <property type="evidence" value="ECO:0007669"/>
    <property type="project" value="TreeGrafter"/>
</dbReference>
<gene>
    <name evidence="4" type="ORF">IPV69_08825</name>
</gene>
<dbReference type="Gene3D" id="3.90.226.10">
    <property type="entry name" value="2-enoyl-CoA Hydratase, Chain A, domain 1"/>
    <property type="match status" value="1"/>
</dbReference>
<feature type="transmembrane region" description="Helical" evidence="1">
    <location>
        <begin position="346"/>
        <end position="364"/>
    </location>
</feature>
<evidence type="ECO:0000313" key="4">
    <source>
        <dbReference type="EMBL" id="QOV91440.1"/>
    </source>
</evidence>
<keyword evidence="1" id="KW-0472">Membrane</keyword>
<keyword evidence="1" id="KW-0812">Transmembrane</keyword>
<keyword evidence="5" id="KW-1185">Reference proteome</keyword>
<dbReference type="CDD" id="cd07021">
    <property type="entry name" value="Clp_protease_NfeD_like"/>
    <property type="match status" value="1"/>
</dbReference>
<protein>
    <recommendedName>
        <fullName evidence="6">NfeD-like C-terminal domain-containing protein</fullName>
    </recommendedName>
</protein>
<feature type="domain" description="NfeD1b N-terminal" evidence="3">
    <location>
        <begin position="78"/>
        <end position="220"/>
    </location>
</feature>
<dbReference type="KEGG" id="hbs:IPV69_08825"/>
<dbReference type="EMBL" id="CP063458">
    <property type="protein sequence ID" value="QOV91440.1"/>
    <property type="molecule type" value="Genomic_DNA"/>
</dbReference>
<proteinExistence type="predicted"/>
<feature type="transmembrane region" description="Helical" evidence="1">
    <location>
        <begin position="431"/>
        <end position="454"/>
    </location>
</feature>
<dbReference type="AlphaFoldDB" id="A0A7M2X3U8"/>
<feature type="domain" description="NfeD integral membrane" evidence="2">
    <location>
        <begin position="321"/>
        <end position="449"/>
    </location>
</feature>
<dbReference type="InterPro" id="IPR029045">
    <property type="entry name" value="ClpP/crotonase-like_dom_sf"/>
</dbReference>
<organism evidence="4 5">
    <name type="scientific">Humisphaera borealis</name>
    <dbReference type="NCBI Taxonomy" id="2807512"/>
    <lineage>
        <taxon>Bacteria</taxon>
        <taxon>Pseudomonadati</taxon>
        <taxon>Planctomycetota</taxon>
        <taxon>Phycisphaerae</taxon>
        <taxon>Tepidisphaerales</taxon>
        <taxon>Tepidisphaeraceae</taxon>
        <taxon>Humisphaera</taxon>
    </lineage>
</organism>
<dbReference type="RefSeq" id="WP_206294719.1">
    <property type="nucleotide sequence ID" value="NZ_CP063458.1"/>
</dbReference>
<evidence type="ECO:0000259" key="3">
    <source>
        <dbReference type="Pfam" id="PF25145"/>
    </source>
</evidence>
<dbReference type="Pfam" id="PF24961">
    <property type="entry name" value="NfeD_membrane"/>
    <property type="match status" value="1"/>
</dbReference>
<dbReference type="Proteomes" id="UP000593765">
    <property type="component" value="Chromosome"/>
</dbReference>
<evidence type="ECO:0008006" key="6">
    <source>
        <dbReference type="Google" id="ProtNLM"/>
    </source>
</evidence>
<name>A0A7M2X3U8_9BACT</name>
<feature type="transmembrane region" description="Helical" evidence="1">
    <location>
        <begin position="311"/>
        <end position="334"/>
    </location>
</feature>
<feature type="transmembrane region" description="Helical" evidence="1">
    <location>
        <begin position="394"/>
        <end position="411"/>
    </location>
</feature>
<evidence type="ECO:0000313" key="5">
    <source>
        <dbReference type="Proteomes" id="UP000593765"/>
    </source>
</evidence>
<accession>A0A7M2X3U8</accession>
<dbReference type="InterPro" id="IPR056739">
    <property type="entry name" value="NfeD_membrane"/>
</dbReference>
<feature type="transmembrane region" description="Helical" evidence="1">
    <location>
        <begin position="370"/>
        <end position="387"/>
    </location>
</feature>
<dbReference type="InterPro" id="IPR052165">
    <property type="entry name" value="Membrane_assoc_protease"/>
</dbReference>